<comment type="caution">
    <text evidence="7">The sequence shown here is derived from an EMBL/GenBank/DDBJ whole genome shotgun (WGS) entry which is preliminary data.</text>
</comment>
<gene>
    <name evidence="7" type="ORF">BN587_01431</name>
</gene>
<evidence type="ECO:0000256" key="3">
    <source>
        <dbReference type="ARBA" id="ARBA00022692"/>
    </source>
</evidence>
<dbReference type="HOGENOM" id="CLU_096091_0_0_9"/>
<keyword evidence="6" id="KW-0732">Signal</keyword>
<comment type="subcellular location">
    <subcellularLocation>
        <location evidence="1">Membrane</location>
        <topology evidence="1">Single-pass membrane protein</topology>
    </subcellularLocation>
</comment>
<evidence type="ECO:0000256" key="6">
    <source>
        <dbReference type="SAM" id="SignalP"/>
    </source>
</evidence>
<keyword evidence="5" id="KW-0472">Membrane</keyword>
<dbReference type="Proteomes" id="UP000014937">
    <property type="component" value="Unassembled WGS sequence"/>
</dbReference>
<evidence type="ECO:0000256" key="2">
    <source>
        <dbReference type="ARBA" id="ARBA00010265"/>
    </source>
</evidence>
<dbReference type="Pfam" id="PF03743">
    <property type="entry name" value="TrbI"/>
    <property type="match status" value="1"/>
</dbReference>
<keyword evidence="3" id="KW-0812">Transmembrane</keyword>
<feature type="chain" id="PRO_5038827210" description="Bacterial conjugation TrbI-like protein" evidence="6">
    <location>
        <begin position="20"/>
        <end position="253"/>
    </location>
</feature>
<name>R6WE33_9FIRM</name>
<evidence type="ECO:0000313" key="8">
    <source>
        <dbReference type="Proteomes" id="UP000014937"/>
    </source>
</evidence>
<comment type="similarity">
    <text evidence="2">Belongs to the TrbI/VirB10 family.</text>
</comment>
<dbReference type="CDD" id="cd16429">
    <property type="entry name" value="VirB10"/>
    <property type="match status" value="1"/>
</dbReference>
<evidence type="ECO:0000313" key="7">
    <source>
        <dbReference type="EMBL" id="CDD09373.1"/>
    </source>
</evidence>
<evidence type="ECO:0008006" key="9">
    <source>
        <dbReference type="Google" id="ProtNLM"/>
    </source>
</evidence>
<evidence type="ECO:0000256" key="1">
    <source>
        <dbReference type="ARBA" id="ARBA00004167"/>
    </source>
</evidence>
<reference evidence="7" key="1">
    <citation type="submission" date="2012-11" db="EMBL/GenBank/DDBJ databases">
        <title>Dependencies among metagenomic species, viruses, plasmids and units of genetic variation.</title>
        <authorList>
            <person name="Nielsen H.B."/>
            <person name="Almeida M."/>
            <person name="Juncker A.S."/>
            <person name="Rasmussen S."/>
            <person name="Li J."/>
            <person name="Sunagawa S."/>
            <person name="Plichta D."/>
            <person name="Gautier L."/>
            <person name="Le Chatelier E."/>
            <person name="Peletier E."/>
            <person name="Bonde I."/>
            <person name="Nielsen T."/>
            <person name="Manichanh C."/>
            <person name="Arumugam M."/>
            <person name="Batto J."/>
            <person name="Santos M.B.Q.D."/>
            <person name="Blom N."/>
            <person name="Borruel N."/>
            <person name="Burgdorf K.S."/>
            <person name="Boumezbeur F."/>
            <person name="Casellas F."/>
            <person name="Dore J."/>
            <person name="Guarner F."/>
            <person name="Hansen T."/>
            <person name="Hildebrand F."/>
            <person name="Kaas R.S."/>
            <person name="Kennedy S."/>
            <person name="Kristiansen K."/>
            <person name="Kultima J.R."/>
            <person name="Leonard P."/>
            <person name="Levenez F."/>
            <person name="Lund O."/>
            <person name="Moumen B."/>
            <person name="Le Paslier D."/>
            <person name="Pons N."/>
            <person name="Pedersen O."/>
            <person name="Prifti E."/>
            <person name="Qin J."/>
            <person name="Raes J."/>
            <person name="Tap J."/>
            <person name="Tims S."/>
            <person name="Ussery D.W."/>
            <person name="Yamada T."/>
            <person name="MetaHit consortium"/>
            <person name="Renault P."/>
            <person name="Sicheritz-Ponten T."/>
            <person name="Bork P."/>
            <person name="Wang J."/>
            <person name="Brunak S."/>
            <person name="Ehrlich S.D."/>
        </authorList>
    </citation>
    <scope>NUCLEOTIDE SEQUENCE [LARGE SCALE GENOMIC DNA]</scope>
</reference>
<sequence length="253" mass="26891">MKLLHFTLAACLLSSVCFADEQGSSSASGVQQQNDQNLKAAHLAFSKQPLNLNTMSPGVLLDSVSPYQVMAGTVVPGVLVTGLNSDLPGTVIGQVSQNVYDTVEGKYLLIPQGTKLIGIYDSNTAFAQTRGAVIWQRMILPNGKSMVLPNFNGSDNEGYVGFKDKVRSHYARVIWTALIGGAITGGVAAATDSNNNNTTFKSEAGSEAANNISSATSSIVNKNLNIAPTVIIRPGYKFNIIFDQDVVLEPYKS</sequence>
<feature type="signal peptide" evidence="6">
    <location>
        <begin position="1"/>
        <end position="19"/>
    </location>
</feature>
<dbReference type="EMBL" id="CBGL010000003">
    <property type="protein sequence ID" value="CDD09373.1"/>
    <property type="molecule type" value="Genomic_DNA"/>
</dbReference>
<accession>R6WE33</accession>
<dbReference type="InterPro" id="IPR042217">
    <property type="entry name" value="T4SS_VirB10/TrbI"/>
</dbReference>
<dbReference type="RefSeq" id="WP_021720481.1">
    <property type="nucleotide sequence ID" value="NZ_FR892803.1"/>
</dbReference>
<keyword evidence="4" id="KW-1133">Transmembrane helix</keyword>
<evidence type="ECO:0000256" key="4">
    <source>
        <dbReference type="ARBA" id="ARBA00022989"/>
    </source>
</evidence>
<evidence type="ECO:0000256" key="5">
    <source>
        <dbReference type="ARBA" id="ARBA00023136"/>
    </source>
</evidence>
<dbReference type="GO" id="GO:0016020">
    <property type="term" value="C:membrane"/>
    <property type="evidence" value="ECO:0007669"/>
    <property type="project" value="UniProtKB-SubCell"/>
</dbReference>
<dbReference type="Gene3D" id="2.40.128.260">
    <property type="entry name" value="Type IV secretion system, VirB10/TraB/TrbI"/>
    <property type="match status" value="1"/>
</dbReference>
<proteinExistence type="inferred from homology"/>
<protein>
    <recommendedName>
        <fullName evidence="9">Bacterial conjugation TrbI-like protein</fullName>
    </recommendedName>
</protein>
<dbReference type="InterPro" id="IPR005498">
    <property type="entry name" value="T4SS_VirB10/TraB/TrbI"/>
</dbReference>
<dbReference type="AlphaFoldDB" id="R6WE33"/>
<organism evidence="7 8">
    <name type="scientific">Phascolarctobacterium succinatutens CAG:287</name>
    <dbReference type="NCBI Taxonomy" id="1263101"/>
    <lineage>
        <taxon>Bacteria</taxon>
        <taxon>Bacillati</taxon>
        <taxon>Bacillota</taxon>
        <taxon>Negativicutes</taxon>
        <taxon>Acidaminococcales</taxon>
        <taxon>Acidaminococcaceae</taxon>
        <taxon>Phascolarctobacterium</taxon>
    </lineage>
</organism>